<evidence type="ECO:0000259" key="2">
    <source>
        <dbReference type="Pfam" id="PF03807"/>
    </source>
</evidence>
<keyword evidence="1" id="KW-0560">Oxidoreductase</keyword>
<dbReference type="PANTHER" id="PTHR14239">
    <property type="entry name" value="DUDULIN-RELATED"/>
    <property type="match status" value="1"/>
</dbReference>
<organism evidence="3 4">
    <name type="scientific">Candidatus Methanoperedens nitratireducens</name>
    <dbReference type="NCBI Taxonomy" id="1392998"/>
    <lineage>
        <taxon>Archaea</taxon>
        <taxon>Methanobacteriati</taxon>
        <taxon>Methanobacteriota</taxon>
        <taxon>Stenosarchaea group</taxon>
        <taxon>Methanomicrobia</taxon>
        <taxon>Methanosarcinales</taxon>
        <taxon>ANME-2 cluster</taxon>
        <taxon>Candidatus Methanoperedentaceae</taxon>
        <taxon>Candidatus Methanoperedens</taxon>
    </lineage>
</organism>
<dbReference type="GO" id="GO:0070967">
    <property type="term" value="F:coenzyme F420 binding"/>
    <property type="evidence" value="ECO:0007669"/>
    <property type="project" value="InterPro"/>
</dbReference>
<dbReference type="InterPro" id="IPR051267">
    <property type="entry name" value="STEAP_metalloreductase"/>
</dbReference>
<protein>
    <submittedName>
        <fullName evidence="3">F420-dependent NADP reductase</fullName>
    </submittedName>
</protein>
<dbReference type="GO" id="GO:0008823">
    <property type="term" value="F:cupric reductase (NADH) activity"/>
    <property type="evidence" value="ECO:0007669"/>
    <property type="project" value="TreeGrafter"/>
</dbReference>
<evidence type="ECO:0000313" key="4">
    <source>
        <dbReference type="Proteomes" id="UP000050360"/>
    </source>
</evidence>
<dbReference type="GO" id="GO:0016651">
    <property type="term" value="F:oxidoreductase activity, acting on NAD(P)H"/>
    <property type="evidence" value="ECO:0007669"/>
    <property type="project" value="InterPro"/>
</dbReference>
<proteinExistence type="predicted"/>
<dbReference type="GO" id="GO:0005886">
    <property type="term" value="C:plasma membrane"/>
    <property type="evidence" value="ECO:0007669"/>
    <property type="project" value="TreeGrafter"/>
</dbReference>
<dbReference type="InterPro" id="IPR028939">
    <property type="entry name" value="P5C_Rdtase_cat_N"/>
</dbReference>
<dbReference type="Proteomes" id="UP000050360">
    <property type="component" value="Unassembled WGS sequence"/>
</dbReference>
<evidence type="ECO:0000256" key="1">
    <source>
        <dbReference type="ARBA" id="ARBA00023002"/>
    </source>
</evidence>
<dbReference type="InterPro" id="IPR010185">
    <property type="entry name" value="NpdG"/>
</dbReference>
<evidence type="ECO:0000313" key="3">
    <source>
        <dbReference type="EMBL" id="KPQ44203.1"/>
    </source>
</evidence>
<dbReference type="InterPro" id="IPR036291">
    <property type="entry name" value="NAD(P)-bd_dom_sf"/>
</dbReference>
<dbReference type="SUPFAM" id="SSF51735">
    <property type="entry name" value="NAD(P)-binding Rossmann-fold domains"/>
    <property type="match status" value="1"/>
</dbReference>
<dbReference type="Pfam" id="PF03807">
    <property type="entry name" value="F420_oxidored"/>
    <property type="match status" value="1"/>
</dbReference>
<accession>A0A0P7ZJZ1</accession>
<gene>
    <name evidence="3" type="ORF">MPEBLZ_01185</name>
</gene>
<feature type="domain" description="Pyrroline-5-carboxylate reductase catalytic N-terminal" evidence="2">
    <location>
        <begin position="2"/>
        <end position="102"/>
    </location>
</feature>
<dbReference type="GO" id="GO:0006740">
    <property type="term" value="P:NADPH regeneration"/>
    <property type="evidence" value="ECO:0007669"/>
    <property type="project" value="InterPro"/>
</dbReference>
<dbReference type="EMBL" id="LKCM01000102">
    <property type="protein sequence ID" value="KPQ44203.1"/>
    <property type="molecule type" value="Genomic_DNA"/>
</dbReference>
<dbReference type="PANTHER" id="PTHR14239:SF0">
    <property type="entry name" value="F420-DEPENDENT NADP REDUCTASE"/>
    <property type="match status" value="1"/>
</dbReference>
<sequence length="218" mass="23520">MKIAILGGTGSIGEGFALRWAGKHDILVCSREIDKAVNAAEEYTNILLYRGMQCCGITGCGNEKAIGEADVVVLSVPYKGVISLLKKLLPCFKDQIVISLVVPMTKNGLFKYTPPAQGSAALEIQEILPKTVKVVSSYHNVSARKLAKLELSLDYDVVVCGDDENAKQTVMELTREIKSLRPLDGGGLASSYMIESLTPFLINLAIRNGLSDLGVKFV</sequence>
<dbReference type="Gene3D" id="3.40.50.720">
    <property type="entry name" value="NAD(P)-binding Rossmann-like Domain"/>
    <property type="match status" value="1"/>
</dbReference>
<dbReference type="NCBIfam" id="TIGR01915">
    <property type="entry name" value="npdG"/>
    <property type="match status" value="1"/>
</dbReference>
<name>A0A0P7ZJZ1_9EURY</name>
<dbReference type="GO" id="GO:0052851">
    <property type="term" value="F:ferric-chelate reductase (NADPH) activity"/>
    <property type="evidence" value="ECO:0007669"/>
    <property type="project" value="TreeGrafter"/>
</dbReference>
<dbReference type="GO" id="GO:0015677">
    <property type="term" value="P:copper ion import"/>
    <property type="evidence" value="ECO:0007669"/>
    <property type="project" value="TreeGrafter"/>
</dbReference>
<dbReference type="AlphaFoldDB" id="A0A0P7ZJZ1"/>
<reference evidence="3 4" key="1">
    <citation type="submission" date="2015-09" db="EMBL/GenBank/DDBJ databases">
        <title>A metagenomics-based metabolic model of nitrate-dependent anaerobic oxidation of methane by Methanoperedens-like archaea.</title>
        <authorList>
            <person name="Arshad A."/>
            <person name="Speth D.R."/>
            <person name="De Graaf R.M."/>
            <person name="Op Den Camp H.J."/>
            <person name="Jetten M.S."/>
            <person name="Welte C.U."/>
        </authorList>
    </citation>
    <scope>NUCLEOTIDE SEQUENCE [LARGE SCALE GENOMIC DNA]</scope>
</reference>
<comment type="caution">
    <text evidence="3">The sequence shown here is derived from an EMBL/GenBank/DDBJ whole genome shotgun (WGS) entry which is preliminary data.</text>
</comment>
<dbReference type="GO" id="GO:0050661">
    <property type="term" value="F:NADP binding"/>
    <property type="evidence" value="ECO:0007669"/>
    <property type="project" value="InterPro"/>
</dbReference>